<comment type="caution">
    <text evidence="2">The sequence shown here is derived from an EMBL/GenBank/DDBJ whole genome shotgun (WGS) entry which is preliminary data.</text>
</comment>
<accession>A0A7V2WSQ1</accession>
<gene>
    <name evidence="2" type="ORF">ENJ63_00375</name>
</gene>
<reference evidence="2" key="1">
    <citation type="journal article" date="2020" name="mSystems">
        <title>Genome- and Community-Level Interaction Insights into Carbon Utilization and Element Cycling Functions of Hydrothermarchaeota in Hydrothermal Sediment.</title>
        <authorList>
            <person name="Zhou Z."/>
            <person name="Liu Y."/>
            <person name="Xu W."/>
            <person name="Pan J."/>
            <person name="Luo Z.H."/>
            <person name="Li M."/>
        </authorList>
    </citation>
    <scope>NUCLEOTIDE SEQUENCE [LARGE SCALE GENOMIC DNA]</scope>
    <source>
        <strain evidence="2">HyVt-503</strain>
    </source>
</reference>
<organism evidence="2">
    <name type="scientific">Dissulfuribacter thermophilus</name>
    <dbReference type="NCBI Taxonomy" id="1156395"/>
    <lineage>
        <taxon>Bacteria</taxon>
        <taxon>Pseudomonadati</taxon>
        <taxon>Thermodesulfobacteriota</taxon>
        <taxon>Dissulfuribacteria</taxon>
        <taxon>Dissulfuribacterales</taxon>
        <taxon>Dissulfuribacteraceae</taxon>
        <taxon>Dissulfuribacter</taxon>
    </lineage>
</organism>
<protein>
    <submittedName>
        <fullName evidence="2">Uncharacterized protein</fullName>
    </submittedName>
</protein>
<evidence type="ECO:0000256" key="1">
    <source>
        <dbReference type="SAM" id="Phobius"/>
    </source>
</evidence>
<sequence length="178" mass="20974">MVQRVFIFCFLFQLVVGSAYSMSPSEGKRLFELLGEIKGQLQQIDKRFEQIDKRFEQVDKRFEQVDKRITELKEDMNRRFEEMREDTNKRFEQVDKRMEAQLSFLWMLTGIFSSITAAVIALLIWDRRTAVKHALKESEDQLEAKYGLSLLRKVVMVLQEKAKSDSELALILKKMGIL</sequence>
<dbReference type="AlphaFoldDB" id="A0A7V2WSQ1"/>
<dbReference type="EMBL" id="DRND01000034">
    <property type="protein sequence ID" value="HFC46318.1"/>
    <property type="molecule type" value="Genomic_DNA"/>
</dbReference>
<proteinExistence type="predicted"/>
<dbReference type="Gene3D" id="6.10.250.2540">
    <property type="match status" value="1"/>
</dbReference>
<dbReference type="Proteomes" id="UP000885797">
    <property type="component" value="Unassembled WGS sequence"/>
</dbReference>
<evidence type="ECO:0000313" key="2">
    <source>
        <dbReference type="EMBL" id="HFC46318.1"/>
    </source>
</evidence>
<feature type="transmembrane region" description="Helical" evidence="1">
    <location>
        <begin position="104"/>
        <end position="125"/>
    </location>
</feature>
<keyword evidence="1" id="KW-0812">Transmembrane</keyword>
<name>A0A7V2WSQ1_9BACT</name>
<keyword evidence="1" id="KW-1133">Transmembrane helix</keyword>
<keyword evidence="1" id="KW-0472">Membrane</keyword>